<dbReference type="Gene3D" id="2.60.40.10">
    <property type="entry name" value="Immunoglobulins"/>
    <property type="match status" value="1"/>
</dbReference>
<evidence type="ECO:0000256" key="2">
    <source>
        <dbReference type="ARBA" id="ARBA00022525"/>
    </source>
</evidence>
<accession>A0A0H2Q3M0</accession>
<reference evidence="8 9" key="1">
    <citation type="journal article" date="2019" name="Nat. Med.">
        <title>A library of human gut bacterial isolates paired with longitudinal multiomics data enables mechanistic microbiome research.</title>
        <authorList>
            <person name="Poyet M."/>
            <person name="Groussin M."/>
            <person name="Gibbons S.M."/>
            <person name="Avila-Pacheco J."/>
            <person name="Jiang X."/>
            <person name="Kearney S.M."/>
            <person name="Perrotta A.R."/>
            <person name="Berdy B."/>
            <person name="Zhao S."/>
            <person name="Lieberman T.D."/>
            <person name="Swanson P.K."/>
            <person name="Smith M."/>
            <person name="Roesemann S."/>
            <person name="Alexander J.E."/>
            <person name="Rich S.A."/>
            <person name="Livny J."/>
            <person name="Vlamakis H."/>
            <person name="Clish C."/>
            <person name="Bullock K."/>
            <person name="Deik A."/>
            <person name="Scott J."/>
            <person name="Pierce K.A."/>
            <person name="Xavier R.J."/>
            <person name="Alm E.J."/>
        </authorList>
    </citation>
    <scope>NUCLEOTIDE SEQUENCE [LARGE SCALE GENOMIC DNA]</scope>
    <source>
        <strain evidence="8 9">BIOML-A13</strain>
    </source>
</reference>
<gene>
    <name evidence="8" type="ORF">GBA83_06350</name>
</gene>
<dbReference type="Proteomes" id="UP000451386">
    <property type="component" value="Unassembled WGS sequence"/>
</dbReference>
<protein>
    <submittedName>
        <fullName evidence="8">Isopeptide-forming domain-containing fimbrial protein</fullName>
    </submittedName>
</protein>
<organism evidence="8 9">
    <name type="scientific">Bifidobacterium bifidum</name>
    <dbReference type="NCBI Taxonomy" id="1681"/>
    <lineage>
        <taxon>Bacteria</taxon>
        <taxon>Bacillati</taxon>
        <taxon>Actinomycetota</taxon>
        <taxon>Actinomycetes</taxon>
        <taxon>Bifidobacteriales</taxon>
        <taxon>Bifidobacteriaceae</taxon>
        <taxon>Bifidobacterium</taxon>
    </lineage>
</organism>
<dbReference type="NCBIfam" id="TIGR01167">
    <property type="entry name" value="LPXTG_anchor"/>
    <property type="match status" value="1"/>
</dbReference>
<dbReference type="InterPro" id="IPR041033">
    <property type="entry name" value="SpaA_PFL_dom_1"/>
</dbReference>
<dbReference type="AlphaFoldDB" id="A0A0H2Q3M0"/>
<dbReference type="NCBIfam" id="TIGR04226">
    <property type="entry name" value="RrgB_K2N_iso_D2"/>
    <property type="match status" value="1"/>
</dbReference>
<evidence type="ECO:0000313" key="8">
    <source>
        <dbReference type="EMBL" id="KAB7486621.1"/>
    </source>
</evidence>
<dbReference type="SUPFAM" id="SSF49478">
    <property type="entry name" value="Cna protein B-type domain"/>
    <property type="match status" value="1"/>
</dbReference>
<dbReference type="EMBL" id="WDOP01000004">
    <property type="protein sequence ID" value="KAB7486621.1"/>
    <property type="molecule type" value="Genomic_DNA"/>
</dbReference>
<evidence type="ECO:0000256" key="1">
    <source>
        <dbReference type="ARBA" id="ARBA00022512"/>
    </source>
</evidence>
<evidence type="ECO:0000256" key="4">
    <source>
        <dbReference type="ARBA" id="ARBA00023088"/>
    </source>
</evidence>
<feature type="domain" description="SpaA-like prealbumin fold" evidence="7">
    <location>
        <begin position="382"/>
        <end position="470"/>
    </location>
</feature>
<dbReference type="Pfam" id="PF16569">
    <property type="entry name" value="GramPos_pilinBB"/>
    <property type="match status" value="1"/>
</dbReference>
<feature type="domain" description="Gram-positive pilin backbone subunit 2 Cna-B-like" evidence="6">
    <location>
        <begin position="250"/>
        <end position="347"/>
    </location>
</feature>
<name>A0A0H2Q3M0_BIFBI</name>
<dbReference type="InterPro" id="IPR019931">
    <property type="entry name" value="LPXTG_anchor"/>
</dbReference>
<dbReference type="GO" id="GO:0005975">
    <property type="term" value="P:carbohydrate metabolic process"/>
    <property type="evidence" value="ECO:0007669"/>
    <property type="project" value="UniProtKB-ARBA"/>
</dbReference>
<evidence type="ECO:0000259" key="6">
    <source>
        <dbReference type="Pfam" id="PF16569"/>
    </source>
</evidence>
<evidence type="ECO:0000313" key="9">
    <source>
        <dbReference type="Proteomes" id="UP000451386"/>
    </source>
</evidence>
<dbReference type="RefSeq" id="WP_003817761.1">
    <property type="nucleotide sequence ID" value="NZ_CP149430.1"/>
</dbReference>
<dbReference type="InterPro" id="IPR032334">
    <property type="entry name" value="GramPos_pilinBB"/>
</dbReference>
<keyword evidence="1" id="KW-0134">Cell wall</keyword>
<dbReference type="Pfam" id="PF00746">
    <property type="entry name" value="Gram_pos_anchor"/>
    <property type="match status" value="1"/>
</dbReference>
<evidence type="ECO:0000259" key="5">
    <source>
        <dbReference type="Pfam" id="PF00746"/>
    </source>
</evidence>
<keyword evidence="3" id="KW-0732">Signal</keyword>
<feature type="domain" description="Gram-positive cocci surface proteins LPxTG" evidence="5">
    <location>
        <begin position="491"/>
        <end position="529"/>
    </location>
</feature>
<keyword evidence="4" id="KW-0572">Peptidoglycan-anchor</keyword>
<dbReference type="InterPro" id="IPR026466">
    <property type="entry name" value="Fim_isopep_form_D2_dom"/>
</dbReference>
<dbReference type="InterPro" id="IPR013783">
    <property type="entry name" value="Ig-like_fold"/>
</dbReference>
<evidence type="ECO:0000256" key="3">
    <source>
        <dbReference type="ARBA" id="ARBA00022729"/>
    </source>
</evidence>
<proteinExistence type="predicted"/>
<dbReference type="Gene3D" id="2.60.40.740">
    <property type="match status" value="1"/>
</dbReference>
<keyword evidence="2" id="KW-0964">Secreted</keyword>
<dbReference type="Pfam" id="PF17802">
    <property type="entry name" value="SpaA"/>
    <property type="match status" value="1"/>
</dbReference>
<evidence type="ECO:0000259" key="7">
    <source>
        <dbReference type="Pfam" id="PF17802"/>
    </source>
</evidence>
<sequence>MKFKKLFAGVAAAATLLAGMAFGTGAANAAETTVDTAATVTFKASKEKQLTSAQLSAYKIADYVNYGTAKTPVYGVKTAAGANRTKLAAALTAAGFQNVPIDGTTDLMAWAMNQKTTTDTDGTVTQVQFDQSETRPWNNPSVTRKFADALQAGNPFTATADPFVLNKATGNDTDGWTATNKTALTAGVYLFLDGNASTDTLTQAVPMIVSTGSVDAEGVLSLGDSTAEVDMKSTVSGTQTKSTTSKSASVGETVPFELGYTIPNPVPTDFTLQFKDVPSKGLTVNFASLTVKAGDKVLTDTDYTVENNLTDNKGDGTNTFVVKITDPAKYAGKQITITYNATVNDEAETVEGQDYHAVTNKLVGNDGTPIPGTETLTKIFGFKFTKVNAQGEAVEGAKFTLSVAKDQNGVLPNSDKYPLEVTSGANGVVKFDGLKAGSYTVTETAVADGYQDFKASFTVAIDENGKVTFAGTDSWGLAPKGSADDYKVTNVKSVFELPKTGAAGIALFVVIAALLGGAAATVYAKSRRTSRALR</sequence>
<comment type="caution">
    <text evidence="8">The sequence shown here is derived from an EMBL/GenBank/DDBJ whole genome shotgun (WGS) entry which is preliminary data.</text>
</comment>